<proteinExistence type="predicted"/>
<dbReference type="OrthoDB" id="1683430at2"/>
<dbReference type="AlphaFoldDB" id="A0A5N0V376"/>
<gene>
    <name evidence="2" type="ORF">FPZ12_021205</name>
</gene>
<evidence type="ECO:0000259" key="1">
    <source>
        <dbReference type="Pfam" id="PF03551"/>
    </source>
</evidence>
<dbReference type="EMBL" id="VMNW02000031">
    <property type="protein sequence ID" value="KAA9159070.1"/>
    <property type="molecule type" value="Genomic_DNA"/>
</dbReference>
<sequence>MRGHGGHRGYGGGRGEGGRMRRGMVPDLVLTALLDGPAHGYELMDRLERFSGGTWRPSPGSIYPLLQMFQDNRLVKCDETDGRRIFSLTGEGEKQAAERRVSAFAAEFPAEPREHSQLRDEMHQLRAAAQQVTSSASEESIEQAVAIVRGARQALYRILAEQ</sequence>
<protein>
    <submittedName>
        <fullName evidence="2">PadR family transcriptional regulator</fullName>
    </submittedName>
</protein>
<evidence type="ECO:0000313" key="3">
    <source>
        <dbReference type="Proteomes" id="UP000319769"/>
    </source>
</evidence>
<evidence type="ECO:0000313" key="2">
    <source>
        <dbReference type="EMBL" id="KAA9159070.1"/>
    </source>
</evidence>
<dbReference type="InterPro" id="IPR036388">
    <property type="entry name" value="WH-like_DNA-bd_sf"/>
</dbReference>
<comment type="caution">
    <text evidence="2">The sequence shown here is derived from an EMBL/GenBank/DDBJ whole genome shotgun (WGS) entry which is preliminary data.</text>
</comment>
<dbReference type="InterPro" id="IPR005149">
    <property type="entry name" value="Tscrpt_reg_PadR_N"/>
</dbReference>
<dbReference type="SUPFAM" id="SSF46785">
    <property type="entry name" value="Winged helix' DNA-binding domain"/>
    <property type="match status" value="1"/>
</dbReference>
<keyword evidence="3" id="KW-1185">Reference proteome</keyword>
<accession>A0A5N0V376</accession>
<reference evidence="2" key="1">
    <citation type="submission" date="2019-09" db="EMBL/GenBank/DDBJ databases">
        <authorList>
            <person name="Teo W.F.A."/>
            <person name="Duangmal K."/>
        </authorList>
    </citation>
    <scope>NUCLEOTIDE SEQUENCE [LARGE SCALE GENOMIC DNA]</scope>
    <source>
        <strain evidence="2">K81G1</strain>
    </source>
</reference>
<dbReference type="InterPro" id="IPR036390">
    <property type="entry name" value="WH_DNA-bd_sf"/>
</dbReference>
<name>A0A5N0V376_9PSEU</name>
<dbReference type="Pfam" id="PF03551">
    <property type="entry name" value="PadR"/>
    <property type="match status" value="1"/>
</dbReference>
<feature type="domain" description="Transcription regulator PadR N-terminal" evidence="1">
    <location>
        <begin position="29"/>
        <end position="97"/>
    </location>
</feature>
<organism evidence="2 3">
    <name type="scientific">Amycolatopsis acidicola</name>
    <dbReference type="NCBI Taxonomy" id="2596893"/>
    <lineage>
        <taxon>Bacteria</taxon>
        <taxon>Bacillati</taxon>
        <taxon>Actinomycetota</taxon>
        <taxon>Actinomycetes</taxon>
        <taxon>Pseudonocardiales</taxon>
        <taxon>Pseudonocardiaceae</taxon>
        <taxon>Amycolatopsis</taxon>
    </lineage>
</organism>
<dbReference type="PANTHER" id="PTHR43252:SF2">
    <property type="entry name" value="TRANSCRIPTION REGULATOR, PADR-LIKE FAMILY"/>
    <property type="match status" value="1"/>
</dbReference>
<dbReference type="Gene3D" id="1.10.10.10">
    <property type="entry name" value="Winged helix-like DNA-binding domain superfamily/Winged helix DNA-binding domain"/>
    <property type="match status" value="1"/>
</dbReference>
<dbReference type="PANTHER" id="PTHR43252">
    <property type="entry name" value="TRANSCRIPTIONAL REGULATOR YQJI"/>
    <property type="match status" value="1"/>
</dbReference>
<dbReference type="Proteomes" id="UP000319769">
    <property type="component" value="Unassembled WGS sequence"/>
</dbReference>